<keyword evidence="5 9" id="KW-0546">Nucleotide metabolism</keyword>
<reference evidence="10 11" key="1">
    <citation type="submission" date="2017-06" db="EMBL/GenBank/DDBJ databases">
        <title>Raineya orbicola gen. nov., sp. nov. a slightly thermophilic bacterium of the phylum Bacteroidetes and the description of Raineyaceae fam. nov.</title>
        <authorList>
            <person name="Albuquerque L."/>
            <person name="Polonia A.R.M."/>
            <person name="Barroso C."/>
            <person name="Froufe H.J.C."/>
            <person name="Lage O."/>
            <person name="Lobo-Da-Cunha A."/>
            <person name="Egas C."/>
            <person name="Da Costa M.S."/>
        </authorList>
    </citation>
    <scope>NUCLEOTIDE SEQUENCE [LARGE SCALE GENOMIC DNA]</scope>
    <source>
        <strain evidence="10 11">SPSPC-11</strain>
    </source>
</reference>
<dbReference type="GO" id="GO:0036221">
    <property type="term" value="F:UTP diphosphatase activity"/>
    <property type="evidence" value="ECO:0007669"/>
    <property type="project" value="RHEA"/>
</dbReference>
<evidence type="ECO:0000256" key="6">
    <source>
        <dbReference type="ARBA" id="ARBA00050213"/>
    </source>
</evidence>
<comment type="function">
    <text evidence="7">Nucleoside triphosphate pyrophosphatase that hydrolyzes 7-methyl-GTP (m(7)GTP). May have a dual role in cell division arrest and in preventing the incorporation of modified nucleotides into cellular nucleic acids.</text>
</comment>
<dbReference type="HAMAP" id="MF_00528">
    <property type="entry name" value="Maf"/>
    <property type="match status" value="1"/>
</dbReference>
<dbReference type="Pfam" id="PF02545">
    <property type="entry name" value="Maf"/>
    <property type="match status" value="1"/>
</dbReference>
<comment type="function">
    <text evidence="9">Nucleoside triphosphate pyrophosphatase that hydrolyzes dTTP and UTP. May have a dual role in cell division arrest and in preventing the incorporation of modified nucleotides into cellular nucleic acids.</text>
</comment>
<keyword evidence="11" id="KW-1185">Reference proteome</keyword>
<feature type="active site" description="Proton acceptor" evidence="9">
    <location>
        <position position="93"/>
    </location>
</feature>
<dbReference type="CDD" id="cd00555">
    <property type="entry name" value="Maf"/>
    <property type="match status" value="1"/>
</dbReference>
<dbReference type="NCBIfam" id="TIGR00172">
    <property type="entry name" value="maf"/>
    <property type="match status" value="1"/>
</dbReference>
<dbReference type="GO" id="GO:0005737">
    <property type="term" value="C:cytoplasm"/>
    <property type="evidence" value="ECO:0007669"/>
    <property type="project" value="UniProtKB-SubCell"/>
</dbReference>
<organism evidence="10 11">
    <name type="scientific">Raineya orbicola</name>
    <dbReference type="NCBI Taxonomy" id="2016530"/>
    <lineage>
        <taxon>Bacteria</taxon>
        <taxon>Pseudomonadati</taxon>
        <taxon>Bacteroidota</taxon>
        <taxon>Cytophagia</taxon>
        <taxon>Cytophagales</taxon>
        <taxon>Raineyaceae</taxon>
        <taxon>Raineya</taxon>
    </lineage>
</organism>
<comment type="similarity">
    <text evidence="8">Belongs to the Maf family. YceF subfamily.</text>
</comment>
<comment type="cofactor">
    <cofactor evidence="1 9">
        <name>a divalent metal cation</name>
        <dbReference type="ChEBI" id="CHEBI:60240"/>
    </cofactor>
</comment>
<accession>A0A2N3IEB5</accession>
<keyword evidence="4 9" id="KW-0378">Hydrolase</keyword>
<keyword evidence="3 9" id="KW-0963">Cytoplasm</keyword>
<feature type="site" description="Important for substrate specificity" evidence="9">
    <location>
        <position position="35"/>
    </location>
</feature>
<evidence type="ECO:0000256" key="5">
    <source>
        <dbReference type="ARBA" id="ARBA00023080"/>
    </source>
</evidence>
<dbReference type="SUPFAM" id="SSF52972">
    <property type="entry name" value="ITPase-like"/>
    <property type="match status" value="1"/>
</dbReference>
<comment type="catalytic activity">
    <reaction evidence="9">
        <text>UTP + H2O = UMP + diphosphate + H(+)</text>
        <dbReference type="Rhea" id="RHEA:29395"/>
        <dbReference type="ChEBI" id="CHEBI:15377"/>
        <dbReference type="ChEBI" id="CHEBI:15378"/>
        <dbReference type="ChEBI" id="CHEBI:33019"/>
        <dbReference type="ChEBI" id="CHEBI:46398"/>
        <dbReference type="ChEBI" id="CHEBI:57865"/>
        <dbReference type="EC" id="3.6.1.9"/>
    </reaction>
</comment>
<dbReference type="EMBL" id="NKXO01000023">
    <property type="protein sequence ID" value="PKQ68618.1"/>
    <property type="molecule type" value="Genomic_DNA"/>
</dbReference>
<comment type="similarity">
    <text evidence="9">Belongs to the Maf family. YhdE subfamily.</text>
</comment>
<evidence type="ECO:0000256" key="3">
    <source>
        <dbReference type="ARBA" id="ARBA00022490"/>
    </source>
</evidence>
<proteinExistence type="inferred from homology"/>
<name>A0A2N3IEB5_9BACT</name>
<evidence type="ECO:0000256" key="1">
    <source>
        <dbReference type="ARBA" id="ARBA00001968"/>
    </source>
</evidence>
<dbReference type="GO" id="GO:0009117">
    <property type="term" value="P:nucleotide metabolic process"/>
    <property type="evidence" value="ECO:0007669"/>
    <property type="project" value="UniProtKB-KW"/>
</dbReference>
<dbReference type="AlphaFoldDB" id="A0A2N3IEB5"/>
<dbReference type="PANTHER" id="PTHR43213">
    <property type="entry name" value="BIFUNCTIONAL DTTP/UTP PYROPHOSPHATASE/METHYLTRANSFERASE PROTEIN-RELATED"/>
    <property type="match status" value="1"/>
</dbReference>
<comment type="catalytic activity">
    <reaction evidence="6">
        <text>N(7)-methyl-GTP + H2O = N(7)-methyl-GMP + diphosphate + H(+)</text>
        <dbReference type="Rhea" id="RHEA:58744"/>
        <dbReference type="ChEBI" id="CHEBI:15377"/>
        <dbReference type="ChEBI" id="CHEBI:15378"/>
        <dbReference type="ChEBI" id="CHEBI:33019"/>
        <dbReference type="ChEBI" id="CHEBI:58285"/>
        <dbReference type="ChEBI" id="CHEBI:87133"/>
    </reaction>
</comment>
<dbReference type="Gene3D" id="3.90.950.10">
    <property type="match status" value="1"/>
</dbReference>
<dbReference type="InterPro" id="IPR029001">
    <property type="entry name" value="ITPase-like_fam"/>
</dbReference>
<evidence type="ECO:0000313" key="10">
    <source>
        <dbReference type="EMBL" id="PKQ68618.1"/>
    </source>
</evidence>
<dbReference type="EC" id="3.6.1.9" evidence="9"/>
<evidence type="ECO:0000256" key="2">
    <source>
        <dbReference type="ARBA" id="ARBA00004496"/>
    </source>
</evidence>
<dbReference type="GO" id="GO:0036218">
    <property type="term" value="F:dTTP diphosphatase activity"/>
    <property type="evidence" value="ECO:0007669"/>
    <property type="project" value="RHEA"/>
</dbReference>
<evidence type="ECO:0000313" key="11">
    <source>
        <dbReference type="Proteomes" id="UP000233387"/>
    </source>
</evidence>
<protein>
    <recommendedName>
        <fullName evidence="9">dTTP/UTP pyrophosphatase</fullName>
        <shortName evidence="9">dTTPase/UTPase</shortName>
        <ecNumber evidence="9">3.6.1.9</ecNumber>
    </recommendedName>
    <alternativeName>
        <fullName evidence="9">Nucleoside triphosphate pyrophosphatase</fullName>
    </alternativeName>
    <alternativeName>
        <fullName evidence="9">Nucleotide pyrophosphatase</fullName>
        <shortName evidence="9">Nucleotide PPase</shortName>
    </alternativeName>
</protein>
<gene>
    <name evidence="10" type="ORF">Rain11_1596</name>
</gene>
<dbReference type="PANTHER" id="PTHR43213:SF5">
    <property type="entry name" value="BIFUNCTIONAL DTTP_UTP PYROPHOSPHATASE_METHYLTRANSFERASE PROTEIN-RELATED"/>
    <property type="match status" value="1"/>
</dbReference>
<dbReference type="InterPro" id="IPR003697">
    <property type="entry name" value="Maf-like"/>
</dbReference>
<feature type="site" description="Important for substrate specificity" evidence="9">
    <location>
        <position position="94"/>
    </location>
</feature>
<comment type="catalytic activity">
    <reaction evidence="9">
        <text>dTTP + H2O = dTMP + diphosphate + H(+)</text>
        <dbReference type="Rhea" id="RHEA:28534"/>
        <dbReference type="ChEBI" id="CHEBI:15377"/>
        <dbReference type="ChEBI" id="CHEBI:15378"/>
        <dbReference type="ChEBI" id="CHEBI:33019"/>
        <dbReference type="ChEBI" id="CHEBI:37568"/>
        <dbReference type="ChEBI" id="CHEBI:63528"/>
        <dbReference type="EC" id="3.6.1.9"/>
    </reaction>
</comment>
<comment type="subcellular location">
    <subcellularLocation>
        <location evidence="2 9">Cytoplasm</location>
    </subcellularLocation>
</comment>
<evidence type="ECO:0000256" key="9">
    <source>
        <dbReference type="HAMAP-Rule" id="MF_00528"/>
    </source>
</evidence>
<sequence>MKSYQSFSYIYAKTFYMLSQKFAGIEIILASASPRRRQLLAGLDIEFEVKTKEVSEDFSDEMPANQVPLYLAQKKAESFEAELQKNQLIIAADTIVSIEGKILNKPNSLQEARTMLEMLSGKMHKVITGVCLLSRQKKELFADITQVYFRSLSNAEIDYYVEHYKPFDKAGSYGAQEWLGMIAIERIEGSYFNVMGLPVHLLYEKLKNF</sequence>
<dbReference type="PIRSF" id="PIRSF006305">
    <property type="entry name" value="Maf"/>
    <property type="match status" value="1"/>
</dbReference>
<dbReference type="FunFam" id="3.90.950.10:FF:000005">
    <property type="entry name" value="7-methyl-GTP pyrophosphatase"/>
    <property type="match status" value="1"/>
</dbReference>
<dbReference type="Proteomes" id="UP000233387">
    <property type="component" value="Unassembled WGS sequence"/>
</dbReference>
<evidence type="ECO:0000256" key="8">
    <source>
        <dbReference type="ARBA" id="ARBA00060749"/>
    </source>
</evidence>
<evidence type="ECO:0000256" key="4">
    <source>
        <dbReference type="ARBA" id="ARBA00022801"/>
    </source>
</evidence>
<comment type="caution">
    <text evidence="10">The sequence shown here is derived from an EMBL/GenBank/DDBJ whole genome shotgun (WGS) entry which is preliminary data.</text>
</comment>
<comment type="caution">
    <text evidence="9">Lacks conserved residue(s) required for the propagation of feature annotation.</text>
</comment>
<evidence type="ECO:0000256" key="7">
    <source>
        <dbReference type="ARBA" id="ARBA00053369"/>
    </source>
</evidence>
<feature type="site" description="Important for substrate specificity" evidence="9">
    <location>
        <position position="176"/>
    </location>
</feature>